<sequence length="49" mass="5358">MKKLLIIFIFIFAFGSLGGVFLAGMNMYNRSVAPETPSTAQETTTGETR</sequence>
<comment type="caution">
    <text evidence="2">The sequence shown here is derived from an EMBL/GenBank/DDBJ whole genome shotgun (WGS) entry which is preliminary data.</text>
</comment>
<protein>
    <submittedName>
        <fullName evidence="2">Uncharacterized protein</fullName>
    </submittedName>
</protein>
<evidence type="ECO:0000313" key="1">
    <source>
        <dbReference type="EMBL" id="EMO9454977.1"/>
    </source>
</evidence>
<reference evidence="1" key="2">
    <citation type="submission" date="2024-02" db="EMBL/GenBank/DDBJ databases">
        <authorList>
            <consortium name="Clinical and Environmental Microbiology Branch: Whole genome sequencing antimicrobial resistance pathogens in the healthcare setting"/>
        </authorList>
    </citation>
    <scope>NUCLEOTIDE SEQUENCE</scope>
    <source>
        <strain evidence="1">2023KU-00017</strain>
    </source>
</reference>
<gene>
    <name evidence="2" type="ORF">N0392_00850</name>
    <name evidence="1" type="ORF">PN925_000289</name>
</gene>
<dbReference type="RefSeq" id="WP_004235712.1">
    <property type="nucleotide sequence ID" value="NZ_ABGYJJ040000001.1"/>
</dbReference>
<dbReference type="EMBL" id="JAPNMI010000001">
    <property type="protein sequence ID" value="MCY0788235.1"/>
    <property type="molecule type" value="Genomic_DNA"/>
</dbReference>
<accession>A0A1M7HE19</accession>
<proteinExistence type="predicted"/>
<evidence type="ECO:0000313" key="3">
    <source>
        <dbReference type="Proteomes" id="UP001076655"/>
    </source>
</evidence>
<dbReference type="GeneID" id="93362283"/>
<reference evidence="2" key="1">
    <citation type="submission" date="2022-08" db="EMBL/GenBank/DDBJ databases">
        <authorList>
            <person name="Dale J.L."/>
        </authorList>
    </citation>
    <scope>NUCLEOTIDE SEQUENCE</scope>
    <source>
        <strain evidence="2">2022EL-00758</strain>
    </source>
</reference>
<organism evidence="2 3">
    <name type="scientific">Morganella morganii</name>
    <name type="common">Proteus morganii</name>
    <dbReference type="NCBI Taxonomy" id="582"/>
    <lineage>
        <taxon>Bacteria</taxon>
        <taxon>Pseudomonadati</taxon>
        <taxon>Pseudomonadota</taxon>
        <taxon>Gammaproteobacteria</taxon>
        <taxon>Enterobacterales</taxon>
        <taxon>Morganellaceae</taxon>
        <taxon>Morganella</taxon>
    </lineage>
</organism>
<dbReference type="AlphaFoldDB" id="A0A1M7HE19"/>
<dbReference type="Proteomes" id="UP001076655">
    <property type="component" value="Unassembled WGS sequence"/>
</dbReference>
<dbReference type="EMBL" id="ABKJEP030000002">
    <property type="protein sequence ID" value="EMO9454977.1"/>
    <property type="molecule type" value="Genomic_DNA"/>
</dbReference>
<name>A0A1M7HE19_MORMO</name>
<evidence type="ECO:0000313" key="2">
    <source>
        <dbReference type="EMBL" id="MCY0788235.1"/>
    </source>
</evidence>